<dbReference type="Proteomes" id="UP000218165">
    <property type="component" value="Chromosome"/>
</dbReference>
<keyword evidence="2" id="KW-0732">Signal</keyword>
<organism evidence="3 4">
    <name type="scientific">Brachybacterium vulturis</name>
    <dbReference type="NCBI Taxonomy" id="2017484"/>
    <lineage>
        <taxon>Bacteria</taxon>
        <taxon>Bacillati</taxon>
        <taxon>Actinomycetota</taxon>
        <taxon>Actinomycetes</taxon>
        <taxon>Micrococcales</taxon>
        <taxon>Dermabacteraceae</taxon>
        <taxon>Brachybacterium</taxon>
    </lineage>
</organism>
<dbReference type="KEGG" id="brz:CFK38_05595"/>
<dbReference type="AlphaFoldDB" id="A0A291GKL9"/>
<evidence type="ECO:0000256" key="1">
    <source>
        <dbReference type="SAM" id="MobiDB-lite"/>
    </source>
</evidence>
<keyword evidence="4" id="KW-1185">Reference proteome</keyword>
<accession>A0A291GKL9</accession>
<sequence>MKISHGLKRPMVAAAATALLLSGCSGSDGGPPAEAPSEGVQESSASASADASSEAASGGSGEAAGPDGALEAGIDPADPPEPIVSMTIDDGALNDEVKSLQVDFLGFEERGEVLIARWAITPTLSRPDATGLTFYDIRASSQYWMPYMIDLDNLVRYDVVWGEPDPLTSDYAAVHLTDGEPSYVFAAFPAPDTATKSVNLYFSSNSPRYVEVPVP</sequence>
<feature type="compositionally biased region" description="Low complexity" evidence="1">
    <location>
        <begin position="42"/>
        <end position="57"/>
    </location>
</feature>
<reference evidence="4" key="1">
    <citation type="submission" date="2017-09" db="EMBL/GenBank/DDBJ databases">
        <title>Brachybacterium sp. VM2412.</title>
        <authorList>
            <person name="Tak E.J."/>
            <person name="Bae J.-W."/>
        </authorList>
    </citation>
    <scope>NUCLEOTIDE SEQUENCE [LARGE SCALE GENOMIC DNA]</scope>
    <source>
        <strain evidence="4">VM2412</strain>
    </source>
</reference>
<feature type="region of interest" description="Disordered" evidence="1">
    <location>
        <begin position="23"/>
        <end position="87"/>
    </location>
</feature>
<evidence type="ECO:0000313" key="4">
    <source>
        <dbReference type="Proteomes" id="UP000218165"/>
    </source>
</evidence>
<gene>
    <name evidence="3" type="ORF">CFK38_05595</name>
</gene>
<name>A0A291GKL9_9MICO</name>
<dbReference type="RefSeq" id="WP_096802200.1">
    <property type="nucleotide sequence ID" value="NZ_CP023563.1"/>
</dbReference>
<feature type="signal peptide" evidence="2">
    <location>
        <begin position="1"/>
        <end position="27"/>
    </location>
</feature>
<dbReference type="PROSITE" id="PS51257">
    <property type="entry name" value="PROKAR_LIPOPROTEIN"/>
    <property type="match status" value="1"/>
</dbReference>
<dbReference type="EMBL" id="CP023563">
    <property type="protein sequence ID" value="ATG51063.1"/>
    <property type="molecule type" value="Genomic_DNA"/>
</dbReference>
<proteinExistence type="predicted"/>
<protein>
    <submittedName>
        <fullName evidence="3">Uncharacterized protein</fullName>
    </submittedName>
</protein>
<evidence type="ECO:0000313" key="3">
    <source>
        <dbReference type="EMBL" id="ATG51063.1"/>
    </source>
</evidence>
<evidence type="ECO:0000256" key="2">
    <source>
        <dbReference type="SAM" id="SignalP"/>
    </source>
</evidence>
<feature type="chain" id="PRO_5039651027" evidence="2">
    <location>
        <begin position="28"/>
        <end position="215"/>
    </location>
</feature>